<keyword evidence="4" id="KW-0862">Zinc</keyword>
<feature type="compositionally biased region" description="Basic and acidic residues" evidence="7">
    <location>
        <begin position="902"/>
        <end position="912"/>
    </location>
</feature>
<feature type="compositionally biased region" description="Polar residues" evidence="7">
    <location>
        <begin position="364"/>
        <end position="374"/>
    </location>
</feature>
<feature type="region of interest" description="Disordered" evidence="7">
    <location>
        <begin position="763"/>
        <end position="801"/>
    </location>
</feature>
<feature type="compositionally biased region" description="Polar residues" evidence="7">
    <location>
        <begin position="13"/>
        <end position="34"/>
    </location>
</feature>
<evidence type="ECO:0000313" key="9">
    <source>
        <dbReference type="EMBL" id="KAK7546999.1"/>
    </source>
</evidence>
<dbReference type="InterPro" id="IPR013083">
    <property type="entry name" value="Znf_RING/FYVE/PHD"/>
</dbReference>
<feature type="domain" description="PHD-type" evidence="8">
    <location>
        <begin position="419"/>
        <end position="470"/>
    </location>
</feature>
<dbReference type="InterPro" id="IPR001965">
    <property type="entry name" value="Znf_PHD"/>
</dbReference>
<comment type="caution">
    <text evidence="9">The sequence shown here is derived from an EMBL/GenBank/DDBJ whole genome shotgun (WGS) entry which is preliminary data.</text>
</comment>
<feature type="compositionally biased region" description="Low complexity" evidence="7">
    <location>
        <begin position="237"/>
        <end position="252"/>
    </location>
</feature>
<feature type="region of interest" description="Disordered" evidence="7">
    <location>
        <begin position="1"/>
        <end position="416"/>
    </location>
</feature>
<feature type="compositionally biased region" description="Basic residues" evidence="7">
    <location>
        <begin position="343"/>
        <end position="356"/>
    </location>
</feature>
<dbReference type="PANTHER" id="PTHR46174">
    <property type="entry name" value="CXXC-TYPE ZINC FINGER PROTEIN 1"/>
    <property type="match status" value="1"/>
</dbReference>
<evidence type="ECO:0000256" key="7">
    <source>
        <dbReference type="SAM" id="MobiDB-lite"/>
    </source>
</evidence>
<evidence type="ECO:0000256" key="2">
    <source>
        <dbReference type="ARBA" id="ARBA00022723"/>
    </source>
</evidence>
<evidence type="ECO:0000256" key="6">
    <source>
        <dbReference type="PROSITE-ProRule" id="PRU00146"/>
    </source>
</evidence>
<feature type="region of interest" description="Disordered" evidence="7">
    <location>
        <begin position="514"/>
        <end position="560"/>
    </location>
</feature>
<evidence type="ECO:0000259" key="8">
    <source>
        <dbReference type="PROSITE" id="PS50016"/>
    </source>
</evidence>
<evidence type="ECO:0000256" key="4">
    <source>
        <dbReference type="ARBA" id="ARBA00022833"/>
    </source>
</evidence>
<gene>
    <name evidence="9" type="ORF">IWX46DRAFT_598576</name>
</gene>
<organism evidence="9 10">
    <name type="scientific">Phyllosticta citricarpa</name>
    <dbReference type="NCBI Taxonomy" id="55181"/>
    <lineage>
        <taxon>Eukaryota</taxon>
        <taxon>Fungi</taxon>
        <taxon>Dikarya</taxon>
        <taxon>Ascomycota</taxon>
        <taxon>Pezizomycotina</taxon>
        <taxon>Dothideomycetes</taxon>
        <taxon>Dothideomycetes incertae sedis</taxon>
        <taxon>Botryosphaeriales</taxon>
        <taxon>Phyllostictaceae</taxon>
        <taxon>Phyllosticta</taxon>
    </lineage>
</organism>
<comment type="subcellular location">
    <subcellularLocation>
        <location evidence="1">Nucleus</location>
    </subcellularLocation>
</comment>
<dbReference type="SMART" id="SM00249">
    <property type="entry name" value="PHD"/>
    <property type="match status" value="1"/>
</dbReference>
<feature type="compositionally biased region" description="Polar residues" evidence="7">
    <location>
        <begin position="46"/>
        <end position="55"/>
    </location>
</feature>
<keyword evidence="3 6" id="KW-0863">Zinc-finger</keyword>
<dbReference type="PROSITE" id="PS01359">
    <property type="entry name" value="ZF_PHD_1"/>
    <property type="match status" value="1"/>
</dbReference>
<dbReference type="Pfam" id="PF00628">
    <property type="entry name" value="PHD"/>
    <property type="match status" value="1"/>
</dbReference>
<dbReference type="EMBL" id="JBBPDW010000013">
    <property type="protein sequence ID" value="KAK7546999.1"/>
    <property type="molecule type" value="Genomic_DNA"/>
</dbReference>
<name>A0ABR1ME53_9PEZI</name>
<proteinExistence type="predicted"/>
<evidence type="ECO:0000256" key="5">
    <source>
        <dbReference type="ARBA" id="ARBA00023242"/>
    </source>
</evidence>
<evidence type="ECO:0000256" key="3">
    <source>
        <dbReference type="ARBA" id="ARBA00022771"/>
    </source>
</evidence>
<keyword evidence="5" id="KW-0539">Nucleus</keyword>
<feature type="compositionally biased region" description="Polar residues" evidence="7">
    <location>
        <begin position="783"/>
        <end position="795"/>
    </location>
</feature>
<dbReference type="InterPro" id="IPR019786">
    <property type="entry name" value="Zinc_finger_PHD-type_CS"/>
</dbReference>
<feature type="region of interest" description="Disordered" evidence="7">
    <location>
        <begin position="715"/>
        <end position="743"/>
    </location>
</feature>
<reference evidence="9 10" key="1">
    <citation type="submission" date="2024-04" db="EMBL/GenBank/DDBJ databases">
        <title>Phyllosticta paracitricarpa is synonymous to the EU quarantine fungus P. citricarpa based on phylogenomic analyses.</title>
        <authorList>
            <consortium name="Lawrence Berkeley National Laboratory"/>
            <person name="Van Ingen-Buijs V.A."/>
            <person name="Van Westerhoven A.C."/>
            <person name="Haridas S."/>
            <person name="Skiadas P."/>
            <person name="Martin F."/>
            <person name="Groenewald J.Z."/>
            <person name="Crous P.W."/>
            <person name="Seidl M.F."/>
        </authorList>
    </citation>
    <scope>NUCLEOTIDE SEQUENCE [LARGE SCALE GENOMIC DNA]</scope>
    <source>
        <strain evidence="9 10">CBS 122670</strain>
    </source>
</reference>
<dbReference type="PANTHER" id="PTHR46174:SF1">
    <property type="entry name" value="CXXC-TYPE ZINC FINGER PROTEIN 1"/>
    <property type="match status" value="1"/>
</dbReference>
<feature type="compositionally biased region" description="Polar residues" evidence="7">
    <location>
        <begin position="196"/>
        <end position="217"/>
    </location>
</feature>
<keyword evidence="2" id="KW-0479">Metal-binding</keyword>
<dbReference type="SUPFAM" id="SSF57903">
    <property type="entry name" value="FYVE/PHD zinc finger"/>
    <property type="match status" value="1"/>
</dbReference>
<keyword evidence="10" id="KW-1185">Reference proteome</keyword>
<feature type="compositionally biased region" description="Polar residues" evidence="7">
    <location>
        <begin position="73"/>
        <end position="86"/>
    </location>
</feature>
<dbReference type="Gene3D" id="3.30.40.10">
    <property type="entry name" value="Zinc/RING finger domain, C3HC4 (zinc finger)"/>
    <property type="match status" value="1"/>
</dbReference>
<dbReference type="InterPro" id="IPR011011">
    <property type="entry name" value="Znf_FYVE_PHD"/>
</dbReference>
<sequence>MSFKLSALLNPASEPNSPKGTNNRSSQLPPTQEIPTCEALEPQRDIVQNDQSNKPSAAWGHAQSDSPRDSFSNERASPSATRNDQYGQLPPYPQARRTSSYGSPTGPVEPFSFEAPQMPVRSPSLEQYHHRARSPEEQRRLSYMSMSSNPPVLPPIQSFGDVLERRSSDQAHSVSQPHYESAFAYGQDASQVIAPPSTNTHSADEPQSPNSIAQNQEPDYVRDEPVTTQIRGPSPLPSTDTTSTPALTHTTPQVKLEPTAPSREPTPVQAQAIAKTEQVETPSLDTDTLKALAEASNEHGLRNASREAKSAAAAPAPITSVMSDIASSPTAPRKRKPVDSKVKKGGPKKPPHGKRRKVEDSGEGQPSRTPSTKASLPRSRGKKSSDGTPITGSSPAPVPSSPATHAEDVEDDESGSDDGIYCICRKGDNHTWMIACDGSCEDWYHGKCVDVREADGDLIEQYFCPSCTEAGEGRTTWKRMCRRPGCRRPARRNQQSKYCSDECGILFMQETFGHLPGGENRVGQADKRRRDRRRANLTDNTGNETEASEEDGHSGPRGGVMSIRDLKAMAEAARDVEHFKSLGNSLLSPPATASPSSPTFERDLKDDAALSPLDAARIAAIQTEVADLKKRFELLKERERFVAMTKEQATHFAEKEGVKVKDICAYDPRLAWSEAEFALWRDSPKGKACFAQGTLNAEPTSTDVDVEMTDSGDAGAHVNGTAPVVENTTNGPTGDVKKEDTTDMDTVLDSDGDVDLIKHPANQPNGIITSDEAHPYPSPVDLLSTTDPKPSSATQPPASSAPARAALLRSLLASPELCPRKRCTRHTQWAKIAHWDVQFELALCRQQMGELSAEEREIRERAVVGWRKEGKRGASAVAAVAALPAADAAMLVNGTQINVEREVERERERAPDDEGWVEVLG</sequence>
<feature type="compositionally biased region" description="Basic and acidic residues" evidence="7">
    <location>
        <begin position="296"/>
        <end position="309"/>
    </location>
</feature>
<dbReference type="InterPro" id="IPR019787">
    <property type="entry name" value="Znf_PHD-finger"/>
</dbReference>
<feature type="region of interest" description="Disordered" evidence="7">
    <location>
        <begin position="902"/>
        <end position="921"/>
    </location>
</feature>
<feature type="compositionally biased region" description="Basic and acidic residues" evidence="7">
    <location>
        <begin position="127"/>
        <end position="140"/>
    </location>
</feature>
<accession>A0ABR1ME53</accession>
<dbReference type="PROSITE" id="PS50016">
    <property type="entry name" value="ZF_PHD_2"/>
    <property type="match status" value="1"/>
</dbReference>
<evidence type="ECO:0000313" key="10">
    <source>
        <dbReference type="Proteomes" id="UP001365128"/>
    </source>
</evidence>
<dbReference type="Proteomes" id="UP001365128">
    <property type="component" value="Unassembled WGS sequence"/>
</dbReference>
<evidence type="ECO:0000256" key="1">
    <source>
        <dbReference type="ARBA" id="ARBA00004123"/>
    </source>
</evidence>
<protein>
    <recommendedName>
        <fullName evidence="8">PHD-type domain-containing protein</fullName>
    </recommendedName>
</protein>
<feature type="compositionally biased region" description="Polar residues" evidence="7">
    <location>
        <begin position="320"/>
        <end position="330"/>
    </location>
</feature>
<dbReference type="InterPro" id="IPR037869">
    <property type="entry name" value="Spp1/CFP1"/>
</dbReference>